<proteinExistence type="predicted"/>
<evidence type="ECO:0000313" key="3">
    <source>
        <dbReference type="Proteomes" id="UP001215216"/>
    </source>
</evidence>
<protein>
    <submittedName>
        <fullName evidence="2">Uncharacterized protein</fullName>
    </submittedName>
</protein>
<dbReference type="Proteomes" id="UP001215216">
    <property type="component" value="Chromosome"/>
</dbReference>
<keyword evidence="1" id="KW-1133">Transmembrane helix</keyword>
<name>A0ABY8FW81_9ACTO</name>
<evidence type="ECO:0000313" key="2">
    <source>
        <dbReference type="EMBL" id="WFM82774.1"/>
    </source>
</evidence>
<keyword evidence="1" id="KW-0472">Membrane</keyword>
<evidence type="ECO:0000256" key="1">
    <source>
        <dbReference type="SAM" id="Phobius"/>
    </source>
</evidence>
<organism evidence="2 3">
    <name type="scientific">Arcanobacterium canis</name>
    <dbReference type="NCBI Taxonomy" id="999183"/>
    <lineage>
        <taxon>Bacteria</taxon>
        <taxon>Bacillati</taxon>
        <taxon>Actinomycetota</taxon>
        <taxon>Actinomycetes</taxon>
        <taxon>Actinomycetales</taxon>
        <taxon>Actinomycetaceae</taxon>
        <taxon>Arcanobacterium</taxon>
    </lineage>
</organism>
<accession>A0ABY8FW81</accession>
<dbReference type="EMBL" id="CP121208">
    <property type="protein sequence ID" value="WFM82774.1"/>
    <property type="molecule type" value="Genomic_DNA"/>
</dbReference>
<dbReference type="RefSeq" id="WP_278012200.1">
    <property type="nucleotide sequence ID" value="NZ_CP121208.1"/>
</dbReference>
<feature type="transmembrane region" description="Helical" evidence="1">
    <location>
        <begin position="36"/>
        <end position="54"/>
    </location>
</feature>
<reference evidence="2 3" key="1">
    <citation type="submission" date="2023-03" db="EMBL/GenBank/DDBJ databases">
        <title>Complete genome of Arcanobacterium canis strain DSM 25104 isolated in 2010 from a canine otitis externa in Germany.</title>
        <authorList>
            <person name="Borowiak M."/>
            <person name="Kreitlow A."/>
            <person name="Malorny B."/>
            <person name="Laemmler C."/>
            <person name="Prenger-Berninghoff E."/>
            <person name="Ploetz M."/>
            <person name="Abdulmawjood A."/>
        </authorList>
    </citation>
    <scope>NUCLEOTIDE SEQUENCE [LARGE SCALE GENOMIC DNA]</scope>
    <source>
        <strain evidence="2 3">DSM 25104</strain>
    </source>
</reference>
<keyword evidence="3" id="KW-1185">Reference proteome</keyword>
<gene>
    <name evidence="2" type="ORF">P7079_05035</name>
</gene>
<sequence>MSNEPTPPKNLREQYRQAKENLSEEDAAKFKKQQRLIFAIFGVLAIVTLIFGFFSGRAISEKRSHTNSAVSYSQNWEVV</sequence>
<keyword evidence="1" id="KW-0812">Transmembrane</keyword>